<reference evidence="7" key="1">
    <citation type="journal article" date="2020" name="Phytopathology">
        <title>Genome Sequence Resources of Colletotrichum truncatum, C. plurivorum, C. musicola, and C. sojae: Four Species Pathogenic to Soybean (Glycine max).</title>
        <authorList>
            <person name="Rogerio F."/>
            <person name="Boufleur T.R."/>
            <person name="Ciampi-Guillardi M."/>
            <person name="Sukno S.A."/>
            <person name="Thon M.R."/>
            <person name="Massola Junior N.S."/>
            <person name="Baroncelli R."/>
        </authorList>
    </citation>
    <scope>NUCLEOTIDE SEQUENCE</scope>
    <source>
        <strain evidence="7">LFN0074</strain>
    </source>
</reference>
<evidence type="ECO:0000256" key="4">
    <source>
        <dbReference type="PROSITE-ProRule" id="PRU00134"/>
    </source>
</evidence>
<dbReference type="Proteomes" id="UP000639643">
    <property type="component" value="Unassembled WGS sequence"/>
</dbReference>
<feature type="domain" description="MYND-type" evidence="6">
    <location>
        <begin position="193"/>
        <end position="237"/>
    </location>
</feature>
<feature type="region of interest" description="Disordered" evidence="5">
    <location>
        <begin position="253"/>
        <end position="281"/>
    </location>
</feature>
<evidence type="ECO:0000256" key="2">
    <source>
        <dbReference type="ARBA" id="ARBA00022771"/>
    </source>
</evidence>
<evidence type="ECO:0000256" key="1">
    <source>
        <dbReference type="ARBA" id="ARBA00022723"/>
    </source>
</evidence>
<evidence type="ECO:0000313" key="7">
    <source>
        <dbReference type="EMBL" id="KAF6843226.1"/>
    </source>
</evidence>
<keyword evidence="2 4" id="KW-0863">Zinc-finger</keyword>
<evidence type="ECO:0000259" key="6">
    <source>
        <dbReference type="PROSITE" id="PS50865"/>
    </source>
</evidence>
<dbReference type="EMBL" id="WIGM01000046">
    <property type="protein sequence ID" value="KAF6843226.1"/>
    <property type="molecule type" value="Genomic_DNA"/>
</dbReference>
<dbReference type="Gene3D" id="6.10.140.2220">
    <property type="match status" value="1"/>
</dbReference>
<evidence type="ECO:0000256" key="3">
    <source>
        <dbReference type="ARBA" id="ARBA00022833"/>
    </source>
</evidence>
<gene>
    <name evidence="7" type="ORF">CMUS01_02269</name>
</gene>
<dbReference type="InterPro" id="IPR002893">
    <property type="entry name" value="Znf_MYND"/>
</dbReference>
<feature type="region of interest" description="Disordered" evidence="5">
    <location>
        <begin position="1"/>
        <end position="27"/>
    </location>
</feature>
<keyword evidence="8" id="KW-1185">Reference proteome</keyword>
<protein>
    <submittedName>
        <fullName evidence="7">Transposase-like protein</fullName>
    </submittedName>
</protein>
<dbReference type="PROSITE" id="PS50865">
    <property type="entry name" value="ZF_MYND_2"/>
    <property type="match status" value="1"/>
</dbReference>
<accession>A0A8H6NVA8</accession>
<proteinExistence type="predicted"/>
<keyword evidence="1" id="KW-0479">Metal-binding</keyword>
<organism evidence="7 8">
    <name type="scientific">Colletotrichum musicola</name>
    <dbReference type="NCBI Taxonomy" id="2175873"/>
    <lineage>
        <taxon>Eukaryota</taxon>
        <taxon>Fungi</taxon>
        <taxon>Dikarya</taxon>
        <taxon>Ascomycota</taxon>
        <taxon>Pezizomycotina</taxon>
        <taxon>Sordariomycetes</taxon>
        <taxon>Hypocreomycetidae</taxon>
        <taxon>Glomerellales</taxon>
        <taxon>Glomerellaceae</taxon>
        <taxon>Colletotrichum</taxon>
        <taxon>Colletotrichum orchidearum species complex</taxon>
    </lineage>
</organism>
<dbReference type="Pfam" id="PF01753">
    <property type="entry name" value="zf-MYND"/>
    <property type="match status" value="1"/>
</dbReference>
<comment type="caution">
    <text evidence="7">The sequence shown here is derived from an EMBL/GenBank/DDBJ whole genome shotgun (WGS) entry which is preliminary data.</text>
</comment>
<evidence type="ECO:0000313" key="8">
    <source>
        <dbReference type="Proteomes" id="UP000639643"/>
    </source>
</evidence>
<keyword evidence="3" id="KW-0862">Zinc</keyword>
<sequence>MSRLIRKEHKTSIITSSNSSPNIIPNNPELHNVNIFSTAFHHAVRPPSFSGFGSSASASQPVILVVQQDAKAIRWSGPWPPSDGATTPGPGDMALAIVDAFDRAAILSDPDEDEMSPAVRPFAWDYETSLPLGLIRELNQALKSNYVDHPGFREHGTLTMIEKMYGGTTQLVNSAWEKVKIAMPVPLNSVAGCHRCLRPRHASPVVPWVLCTYCIQVRYDSDECRRKHWEEKHKEECTGVINQLVAVAYRIASSTSKDPTPSPRDSEDPEPLPKRQRSCPAAIPKATVSKIHELAVGFIVDRRHSPAVDVGAGASSGGGHVLAHVTCVVR</sequence>
<dbReference type="GO" id="GO:0008270">
    <property type="term" value="F:zinc ion binding"/>
    <property type="evidence" value="ECO:0007669"/>
    <property type="project" value="UniProtKB-KW"/>
</dbReference>
<feature type="compositionally biased region" description="Low complexity" evidence="5">
    <location>
        <begin position="12"/>
        <end position="27"/>
    </location>
</feature>
<dbReference type="AlphaFoldDB" id="A0A8H6NVA8"/>
<evidence type="ECO:0000256" key="5">
    <source>
        <dbReference type="SAM" id="MobiDB-lite"/>
    </source>
</evidence>
<name>A0A8H6NVA8_9PEZI</name>
<dbReference type="SUPFAM" id="SSF144232">
    <property type="entry name" value="HIT/MYND zinc finger-like"/>
    <property type="match status" value="1"/>
</dbReference>